<name>A0AAD4Q3B7_9AGAM</name>
<keyword evidence="3" id="KW-1185">Reference proteome</keyword>
<evidence type="ECO:0000259" key="1">
    <source>
        <dbReference type="Pfam" id="PF20231"/>
    </source>
</evidence>
<dbReference type="InterPro" id="IPR046496">
    <property type="entry name" value="DUF6589"/>
</dbReference>
<protein>
    <recommendedName>
        <fullName evidence="1">DUF6589 domain-containing protein</fullName>
    </recommendedName>
</protein>
<evidence type="ECO:0000313" key="2">
    <source>
        <dbReference type="EMBL" id="KAH8980614.1"/>
    </source>
</evidence>
<feature type="domain" description="DUF6589" evidence="1">
    <location>
        <begin position="8"/>
        <end position="247"/>
    </location>
</feature>
<dbReference type="Proteomes" id="UP001201163">
    <property type="component" value="Unassembled WGS sequence"/>
</dbReference>
<comment type="caution">
    <text evidence="2">The sequence shown here is derived from an EMBL/GenBank/DDBJ whole genome shotgun (WGS) entry which is preliminary data.</text>
</comment>
<proteinExistence type="predicted"/>
<dbReference type="EMBL" id="JAKELL010000133">
    <property type="protein sequence ID" value="KAH8980614.1"/>
    <property type="molecule type" value="Genomic_DNA"/>
</dbReference>
<dbReference type="AlphaFoldDB" id="A0AAD4Q3B7"/>
<evidence type="ECO:0000313" key="3">
    <source>
        <dbReference type="Proteomes" id="UP001201163"/>
    </source>
</evidence>
<sequence length="252" mass="28853">MEFSLRCKAFAWHICEILINHGQYFGYLSNKLAMPEIVLRIPVSKTEQVPMRSMKIKQSSVDRNIKVMENLLCQGGLGDPTEPDFESNGDVDISDFVLLVHGDLLTKECLDTVQDSQCIEDTPKNHFQFVIFVLGLFHYKMVCVDVLWRTYLQVKEGHKDVNSTYQHVGILQPWETGLMTTKPGFCWMHDVVHHELCAIILKCWCKESSRLVSADSESASLKVFVEMKPDWELIVKILEDIVHKYVAMTGGL</sequence>
<organism evidence="2 3">
    <name type="scientific">Lactarius akahatsu</name>
    <dbReference type="NCBI Taxonomy" id="416441"/>
    <lineage>
        <taxon>Eukaryota</taxon>
        <taxon>Fungi</taxon>
        <taxon>Dikarya</taxon>
        <taxon>Basidiomycota</taxon>
        <taxon>Agaricomycotina</taxon>
        <taxon>Agaricomycetes</taxon>
        <taxon>Russulales</taxon>
        <taxon>Russulaceae</taxon>
        <taxon>Lactarius</taxon>
    </lineage>
</organism>
<gene>
    <name evidence="2" type="ORF">EDB92DRAFT_1805677</name>
</gene>
<reference evidence="2" key="1">
    <citation type="submission" date="2022-01" db="EMBL/GenBank/DDBJ databases">
        <title>Comparative genomics reveals a dynamic genome evolution in the ectomycorrhizal milk-cap (Lactarius) mushrooms.</title>
        <authorList>
            <consortium name="DOE Joint Genome Institute"/>
            <person name="Lebreton A."/>
            <person name="Tang N."/>
            <person name="Kuo A."/>
            <person name="LaButti K."/>
            <person name="Drula E."/>
            <person name="Barry K."/>
            <person name="Clum A."/>
            <person name="Lipzen A."/>
            <person name="Mousain D."/>
            <person name="Ng V."/>
            <person name="Wang R."/>
            <person name="Wang X."/>
            <person name="Dai Y."/>
            <person name="Henrissat B."/>
            <person name="Grigoriev I.V."/>
            <person name="Guerin-Laguette A."/>
            <person name="Yu F."/>
            <person name="Martin F.M."/>
        </authorList>
    </citation>
    <scope>NUCLEOTIDE SEQUENCE</scope>
    <source>
        <strain evidence="2">QP</strain>
    </source>
</reference>
<dbReference type="Pfam" id="PF20231">
    <property type="entry name" value="DUF6589"/>
    <property type="match status" value="1"/>
</dbReference>
<accession>A0AAD4Q3B7</accession>